<proteinExistence type="inferred from homology"/>
<evidence type="ECO:0000256" key="4">
    <source>
        <dbReference type="ARBA" id="ARBA00022576"/>
    </source>
</evidence>
<reference evidence="11 12" key="1">
    <citation type="submission" date="2013-05" db="EMBL/GenBank/DDBJ databases">
        <authorList>
            <person name="Strain E.A."/>
            <person name="Brown E."/>
            <person name="Allard M.W."/>
            <person name="Luo Y.L."/>
        </authorList>
    </citation>
    <scope>NUCLEOTIDE SEQUENCE [LARGE SCALE GENOMIC DNA]</scope>
    <source>
        <strain evidence="11 12">TS-15</strain>
    </source>
</reference>
<dbReference type="GO" id="GO:0004400">
    <property type="term" value="F:histidinol-phosphate transaminase activity"/>
    <property type="evidence" value="ECO:0007669"/>
    <property type="project" value="UniProtKB-UniRule"/>
</dbReference>
<sequence>MNKYWSDLAKRLVPYVPGEQPRDQKYIKLNTNENPYPPSPNVLAAIREAAQDELRLYPDPTCKELRQIAAGYYGLQESQIFVGNGSDEILSFAFAAFFNPGEPILFPDITYSFYEVYANFYGLESIRVPLDEHFHIPLEPFLQANGGIILPNPNAPTAIEAPLDRIRSILEQNRERAVIIDEAYIDFGGKSAVSLIADYPNLLVVHTLSKSRSLAGLRVGIAMGSEELIEGLERVKNSFNSYTLDRLALAGAIASFHDEPYFQEMRYRVIQVRDKTVGQLRQFGCTVLDSKANFVYVSHPDISAKTMQSQLRAQGILVRHFMMPRTEHFLRVSIGTEEEMEQFVEAYEVILKQMIGSTP</sequence>
<comment type="pathway">
    <text evidence="2 9">Amino-acid biosynthesis; L-histidine biosynthesis; L-histidine from 5-phospho-alpha-D-ribose 1-diphosphate: step 7/9.</text>
</comment>
<evidence type="ECO:0000256" key="6">
    <source>
        <dbReference type="ARBA" id="ARBA00022898"/>
    </source>
</evidence>
<evidence type="ECO:0000256" key="9">
    <source>
        <dbReference type="HAMAP-Rule" id="MF_01023"/>
    </source>
</evidence>
<dbReference type="PANTHER" id="PTHR43643:SF3">
    <property type="entry name" value="HISTIDINOL-PHOSPHATE AMINOTRANSFERASE"/>
    <property type="match status" value="1"/>
</dbReference>
<dbReference type="InterPro" id="IPR005861">
    <property type="entry name" value="HisP_aminotrans"/>
</dbReference>
<dbReference type="NCBIfam" id="TIGR01141">
    <property type="entry name" value="hisC"/>
    <property type="match status" value="1"/>
</dbReference>
<dbReference type="RefSeq" id="WP_021260210.1">
    <property type="nucleotide sequence ID" value="NZ_ATMT01000054.1"/>
</dbReference>
<keyword evidence="7 9" id="KW-0368">Histidine biosynthesis</keyword>
<dbReference type="SUPFAM" id="SSF53383">
    <property type="entry name" value="PLP-dependent transferases"/>
    <property type="match status" value="1"/>
</dbReference>
<dbReference type="eggNOG" id="COG0079">
    <property type="taxonomic scope" value="Bacteria"/>
</dbReference>
<dbReference type="AlphaFoldDB" id="S9TVQ1"/>
<comment type="subunit">
    <text evidence="3 9">Homodimer.</text>
</comment>
<name>S9TVQ1_PAEAL</name>
<dbReference type="InterPro" id="IPR015424">
    <property type="entry name" value="PyrdxlP-dep_Trfase"/>
</dbReference>
<dbReference type="UniPathway" id="UPA00031">
    <property type="reaction ID" value="UER00012"/>
</dbReference>
<comment type="similarity">
    <text evidence="9">Belongs to the class-II pyridoxal-phosphate-dependent aminotransferase family. Histidinol-phosphate aminotransferase subfamily.</text>
</comment>
<comment type="cofactor">
    <cofactor evidence="1 9">
        <name>pyridoxal 5'-phosphate</name>
        <dbReference type="ChEBI" id="CHEBI:597326"/>
    </cofactor>
</comment>
<dbReference type="HAMAP" id="MF_01023">
    <property type="entry name" value="HisC_aminotrans_2"/>
    <property type="match status" value="1"/>
</dbReference>
<evidence type="ECO:0000256" key="2">
    <source>
        <dbReference type="ARBA" id="ARBA00005011"/>
    </source>
</evidence>
<dbReference type="InterPro" id="IPR015421">
    <property type="entry name" value="PyrdxlP-dep_Trfase_major"/>
</dbReference>
<evidence type="ECO:0000256" key="1">
    <source>
        <dbReference type="ARBA" id="ARBA00001933"/>
    </source>
</evidence>
<protein>
    <recommendedName>
        <fullName evidence="9">Histidinol-phosphate aminotransferase</fullName>
        <ecNumber evidence="9">2.6.1.9</ecNumber>
    </recommendedName>
    <alternativeName>
        <fullName evidence="9">Imidazole acetol-phosphate transaminase</fullName>
    </alternativeName>
</protein>
<evidence type="ECO:0000259" key="10">
    <source>
        <dbReference type="Pfam" id="PF00155"/>
    </source>
</evidence>
<evidence type="ECO:0000313" key="11">
    <source>
        <dbReference type="EMBL" id="EPY06356.1"/>
    </source>
</evidence>
<dbReference type="GO" id="GO:0030170">
    <property type="term" value="F:pyridoxal phosphate binding"/>
    <property type="evidence" value="ECO:0007669"/>
    <property type="project" value="InterPro"/>
</dbReference>
<keyword evidence="9" id="KW-0028">Amino-acid biosynthesis</keyword>
<evidence type="ECO:0000313" key="12">
    <source>
        <dbReference type="Proteomes" id="UP000015344"/>
    </source>
</evidence>
<dbReference type="Gene3D" id="3.40.640.10">
    <property type="entry name" value="Type I PLP-dependent aspartate aminotransferase-like (Major domain)"/>
    <property type="match status" value="1"/>
</dbReference>
<organism evidence="11 12">
    <name type="scientific">Paenibacillus alvei TS-15</name>
    <dbReference type="NCBI Taxonomy" id="1117108"/>
    <lineage>
        <taxon>Bacteria</taxon>
        <taxon>Bacillati</taxon>
        <taxon>Bacillota</taxon>
        <taxon>Bacilli</taxon>
        <taxon>Bacillales</taxon>
        <taxon>Paenibacillaceae</taxon>
        <taxon>Paenibacillus</taxon>
    </lineage>
</organism>
<evidence type="ECO:0000256" key="5">
    <source>
        <dbReference type="ARBA" id="ARBA00022679"/>
    </source>
</evidence>
<keyword evidence="5 9" id="KW-0808">Transferase</keyword>
<dbReference type="EC" id="2.6.1.9" evidence="9"/>
<accession>S9TVQ1</accession>
<comment type="caution">
    <text evidence="11">The sequence shown here is derived from an EMBL/GenBank/DDBJ whole genome shotgun (WGS) entry which is preliminary data.</text>
</comment>
<keyword evidence="6 9" id="KW-0663">Pyridoxal phosphate</keyword>
<dbReference type="InterPro" id="IPR015422">
    <property type="entry name" value="PyrdxlP-dep_Trfase_small"/>
</dbReference>
<comment type="catalytic activity">
    <reaction evidence="8 9">
        <text>L-histidinol phosphate + 2-oxoglutarate = 3-(imidazol-4-yl)-2-oxopropyl phosphate + L-glutamate</text>
        <dbReference type="Rhea" id="RHEA:23744"/>
        <dbReference type="ChEBI" id="CHEBI:16810"/>
        <dbReference type="ChEBI" id="CHEBI:29985"/>
        <dbReference type="ChEBI" id="CHEBI:57766"/>
        <dbReference type="ChEBI" id="CHEBI:57980"/>
        <dbReference type="EC" id="2.6.1.9"/>
    </reaction>
</comment>
<dbReference type="Pfam" id="PF00155">
    <property type="entry name" value="Aminotran_1_2"/>
    <property type="match status" value="1"/>
</dbReference>
<evidence type="ECO:0000256" key="7">
    <source>
        <dbReference type="ARBA" id="ARBA00023102"/>
    </source>
</evidence>
<dbReference type="PANTHER" id="PTHR43643">
    <property type="entry name" value="HISTIDINOL-PHOSPHATE AMINOTRANSFERASE 2"/>
    <property type="match status" value="1"/>
</dbReference>
<dbReference type="CDD" id="cd00609">
    <property type="entry name" value="AAT_like"/>
    <property type="match status" value="1"/>
</dbReference>
<dbReference type="PROSITE" id="PS00599">
    <property type="entry name" value="AA_TRANSFER_CLASS_2"/>
    <property type="match status" value="1"/>
</dbReference>
<dbReference type="PATRIC" id="fig|1117108.3.peg.2993"/>
<evidence type="ECO:0000256" key="8">
    <source>
        <dbReference type="ARBA" id="ARBA00047481"/>
    </source>
</evidence>
<keyword evidence="4 9" id="KW-0032">Aminotransferase</keyword>
<dbReference type="Gene3D" id="3.90.1150.10">
    <property type="entry name" value="Aspartate Aminotransferase, domain 1"/>
    <property type="match status" value="1"/>
</dbReference>
<dbReference type="Proteomes" id="UP000015344">
    <property type="component" value="Unassembled WGS sequence"/>
</dbReference>
<feature type="modified residue" description="N6-(pyridoxal phosphate)lysine" evidence="9">
    <location>
        <position position="210"/>
    </location>
</feature>
<gene>
    <name evidence="9" type="primary">hisC</name>
    <name evidence="11" type="ORF">PAALTS15_14441</name>
</gene>
<dbReference type="InterPro" id="IPR004839">
    <property type="entry name" value="Aminotransferase_I/II_large"/>
</dbReference>
<dbReference type="EMBL" id="ATMT01000054">
    <property type="protein sequence ID" value="EPY06356.1"/>
    <property type="molecule type" value="Genomic_DNA"/>
</dbReference>
<evidence type="ECO:0000256" key="3">
    <source>
        <dbReference type="ARBA" id="ARBA00011738"/>
    </source>
</evidence>
<dbReference type="InterPro" id="IPR050106">
    <property type="entry name" value="HistidinolP_aminotransfase"/>
</dbReference>
<dbReference type="InterPro" id="IPR001917">
    <property type="entry name" value="Aminotrans_II_pyridoxalP_BS"/>
</dbReference>
<dbReference type="GO" id="GO:0000105">
    <property type="term" value="P:L-histidine biosynthetic process"/>
    <property type="evidence" value="ECO:0007669"/>
    <property type="project" value="UniProtKB-UniRule"/>
</dbReference>
<feature type="domain" description="Aminotransferase class I/classII large" evidence="10">
    <location>
        <begin position="25"/>
        <end position="346"/>
    </location>
</feature>